<dbReference type="InterPro" id="IPR056778">
    <property type="entry name" value="UPF0261_C"/>
</dbReference>
<dbReference type="PANTHER" id="PTHR31862">
    <property type="entry name" value="UPF0261 DOMAIN PROTEIN (AFU_ORTHOLOGUE AFUA_1G10120)"/>
    <property type="match status" value="1"/>
</dbReference>
<feature type="domain" description="UPF0261" evidence="1">
    <location>
        <begin position="2"/>
        <end position="86"/>
    </location>
</feature>
<dbReference type="Gene3D" id="3.40.50.12030">
    <property type="entry name" value="Uncharacterised protein family UPF0261, NC domain"/>
    <property type="match status" value="1"/>
</dbReference>
<proteinExistence type="predicted"/>
<gene>
    <name evidence="2" type="ORF">DXN06_03230</name>
</gene>
<evidence type="ECO:0000313" key="2">
    <source>
        <dbReference type="EMBL" id="AXM06276.1"/>
    </source>
</evidence>
<accession>A0AAD0VNB1</accession>
<dbReference type="InterPro" id="IPR051353">
    <property type="entry name" value="Tobamovirus_resist_UPF0261"/>
</dbReference>
<dbReference type="Pfam" id="PF23189">
    <property type="entry name" value="UPF0261_C"/>
    <property type="match status" value="1"/>
</dbReference>
<evidence type="ECO:0000313" key="3">
    <source>
        <dbReference type="Proteomes" id="UP000256621"/>
    </source>
</evidence>
<dbReference type="Proteomes" id="UP000256621">
    <property type="component" value="Chromosome"/>
</dbReference>
<name>A0AAD0VNB1_CUTAC</name>
<reference evidence="2 3" key="1">
    <citation type="submission" date="2018-08" db="EMBL/GenBank/DDBJ databases">
        <title>Genome sequencing of Cutibacterium acnes KCOM 1315.</title>
        <authorList>
            <person name="Kook J.-K."/>
            <person name="Park S.-N."/>
            <person name="Lim Y.K."/>
        </authorList>
    </citation>
    <scope>NUCLEOTIDE SEQUENCE [LARGE SCALE GENOMIC DNA]</scope>
    <source>
        <strain evidence="2 3">KCOM 1315</strain>
    </source>
</reference>
<organism evidence="2 3">
    <name type="scientific">Cutibacterium acnes</name>
    <name type="common">Propionibacterium acnes</name>
    <dbReference type="NCBI Taxonomy" id="1747"/>
    <lineage>
        <taxon>Bacteria</taxon>
        <taxon>Bacillati</taxon>
        <taxon>Actinomycetota</taxon>
        <taxon>Actinomycetes</taxon>
        <taxon>Propionibacteriales</taxon>
        <taxon>Propionibacteriaceae</taxon>
        <taxon>Cutibacterium</taxon>
    </lineage>
</organism>
<dbReference type="EMBL" id="CP031442">
    <property type="protein sequence ID" value="AXM06276.1"/>
    <property type="molecule type" value="Genomic_DNA"/>
</dbReference>
<dbReference type="AlphaFoldDB" id="A0AAD0VNB1"/>
<protein>
    <recommendedName>
        <fullName evidence="1">UPF0261 domain-containing protein</fullName>
    </recommendedName>
</protein>
<dbReference type="PANTHER" id="PTHR31862:SF1">
    <property type="entry name" value="UPF0261 DOMAIN PROTEIN (AFU_ORTHOLOGUE AFUA_1G10120)"/>
    <property type="match status" value="1"/>
</dbReference>
<evidence type="ECO:0000259" key="1">
    <source>
        <dbReference type="Pfam" id="PF23189"/>
    </source>
</evidence>
<sequence length="89" mass="9546">MAELGHRIAIKAAAARGPAQAFIPTLGVAGIDTPGEDFYDPEADDALFNAIREGIKDTDITVTERKQNINDSGFGEAMARALHELIIHN</sequence>